<name>A0ABP7D4T6_9MICC</name>
<keyword evidence="3" id="KW-0804">Transcription</keyword>
<dbReference type="PROSITE" id="PS01124">
    <property type="entry name" value="HTH_ARAC_FAMILY_2"/>
    <property type="match status" value="1"/>
</dbReference>
<accession>A0ABP7D4T6</accession>
<dbReference type="InterPro" id="IPR035418">
    <property type="entry name" value="AraC-bd_2"/>
</dbReference>
<protein>
    <submittedName>
        <fullName evidence="5">Helix-turn-helix domain-containing protein</fullName>
    </submittedName>
</protein>
<organism evidence="5 6">
    <name type="scientific">Arthrobacter ginkgonis</name>
    <dbReference type="NCBI Taxonomy" id="1630594"/>
    <lineage>
        <taxon>Bacteria</taxon>
        <taxon>Bacillati</taxon>
        <taxon>Actinomycetota</taxon>
        <taxon>Actinomycetes</taxon>
        <taxon>Micrococcales</taxon>
        <taxon>Micrococcaceae</taxon>
        <taxon>Arthrobacter</taxon>
    </lineage>
</organism>
<comment type="caution">
    <text evidence="5">The sequence shown here is derived from an EMBL/GenBank/DDBJ whole genome shotgun (WGS) entry which is preliminary data.</text>
</comment>
<feature type="domain" description="HTH araC/xylS-type" evidence="4">
    <location>
        <begin position="217"/>
        <end position="318"/>
    </location>
</feature>
<dbReference type="PANTHER" id="PTHR46796">
    <property type="entry name" value="HTH-TYPE TRANSCRIPTIONAL ACTIVATOR RHAS-RELATED"/>
    <property type="match status" value="1"/>
</dbReference>
<evidence type="ECO:0000256" key="1">
    <source>
        <dbReference type="ARBA" id="ARBA00023015"/>
    </source>
</evidence>
<sequence>MSPDRQPGAARALKFTTEGIPAGNRVHLWENHNAKALISLDIRTMDDAPLRAAEMNLHFPSLKFAQVKGSAQVVERNERFIRQNPTDVIAVFFALEGEAFFYHQGGHESLKPGQAVIYDADRPFMRGFSRGLREMVLTIPRDDYLELSGGRPLLKPQVFDFGEPGAANRHMLALARLVNSTLASPAADPERTEASALELLGLLAAGDRTGTGAGYLATARVYIEDRLADPDLCPAQVAAAVGVSERHLARIFAETGHTPSAYLMERRLQRARTLLADPFEATTAIAAVAARCGFSSQGHFARVFKTRFGTTPLRARKDGLPETP</sequence>
<dbReference type="InterPro" id="IPR018062">
    <property type="entry name" value="HTH_AraC-typ_CS"/>
</dbReference>
<dbReference type="RefSeq" id="WP_345153951.1">
    <property type="nucleotide sequence ID" value="NZ_BAABEO010000032.1"/>
</dbReference>
<evidence type="ECO:0000313" key="5">
    <source>
        <dbReference type="EMBL" id="GAA3700881.1"/>
    </source>
</evidence>
<evidence type="ECO:0000259" key="4">
    <source>
        <dbReference type="PROSITE" id="PS01124"/>
    </source>
</evidence>
<keyword evidence="2" id="KW-0238">DNA-binding</keyword>
<dbReference type="SUPFAM" id="SSF46689">
    <property type="entry name" value="Homeodomain-like"/>
    <property type="match status" value="1"/>
</dbReference>
<dbReference type="SMART" id="SM00342">
    <property type="entry name" value="HTH_ARAC"/>
    <property type="match status" value="1"/>
</dbReference>
<dbReference type="InterPro" id="IPR050204">
    <property type="entry name" value="AraC_XylS_family_regulators"/>
</dbReference>
<keyword evidence="6" id="KW-1185">Reference proteome</keyword>
<dbReference type="Pfam" id="PF14525">
    <property type="entry name" value="AraC_binding_2"/>
    <property type="match status" value="1"/>
</dbReference>
<dbReference type="PRINTS" id="PR00032">
    <property type="entry name" value="HTHARAC"/>
</dbReference>
<evidence type="ECO:0000256" key="3">
    <source>
        <dbReference type="ARBA" id="ARBA00023163"/>
    </source>
</evidence>
<dbReference type="Proteomes" id="UP001500752">
    <property type="component" value="Unassembled WGS sequence"/>
</dbReference>
<dbReference type="Gene3D" id="1.10.10.60">
    <property type="entry name" value="Homeodomain-like"/>
    <property type="match status" value="1"/>
</dbReference>
<dbReference type="PROSITE" id="PS00041">
    <property type="entry name" value="HTH_ARAC_FAMILY_1"/>
    <property type="match status" value="1"/>
</dbReference>
<dbReference type="Pfam" id="PF12833">
    <property type="entry name" value="HTH_18"/>
    <property type="match status" value="1"/>
</dbReference>
<proteinExistence type="predicted"/>
<dbReference type="EMBL" id="BAABEO010000032">
    <property type="protein sequence ID" value="GAA3700881.1"/>
    <property type="molecule type" value="Genomic_DNA"/>
</dbReference>
<gene>
    <name evidence="5" type="ORF">GCM10023081_41790</name>
</gene>
<dbReference type="InterPro" id="IPR018060">
    <property type="entry name" value="HTH_AraC"/>
</dbReference>
<evidence type="ECO:0000313" key="6">
    <source>
        <dbReference type="Proteomes" id="UP001500752"/>
    </source>
</evidence>
<evidence type="ECO:0000256" key="2">
    <source>
        <dbReference type="ARBA" id="ARBA00023125"/>
    </source>
</evidence>
<reference evidence="6" key="1">
    <citation type="journal article" date="2019" name="Int. J. Syst. Evol. Microbiol.">
        <title>The Global Catalogue of Microorganisms (GCM) 10K type strain sequencing project: providing services to taxonomists for standard genome sequencing and annotation.</title>
        <authorList>
            <consortium name="The Broad Institute Genomics Platform"/>
            <consortium name="The Broad Institute Genome Sequencing Center for Infectious Disease"/>
            <person name="Wu L."/>
            <person name="Ma J."/>
        </authorList>
    </citation>
    <scope>NUCLEOTIDE SEQUENCE [LARGE SCALE GENOMIC DNA]</scope>
    <source>
        <strain evidence="6">JCM 30742</strain>
    </source>
</reference>
<dbReference type="PANTHER" id="PTHR46796:SF6">
    <property type="entry name" value="ARAC SUBFAMILY"/>
    <property type="match status" value="1"/>
</dbReference>
<dbReference type="InterPro" id="IPR020449">
    <property type="entry name" value="Tscrpt_reg_AraC-type_HTH"/>
</dbReference>
<keyword evidence="1" id="KW-0805">Transcription regulation</keyword>
<dbReference type="InterPro" id="IPR009057">
    <property type="entry name" value="Homeodomain-like_sf"/>
</dbReference>